<keyword evidence="4" id="KW-1185">Reference proteome</keyword>
<comment type="caution">
    <text evidence="2">The sequence shown here is derived from an EMBL/GenBank/DDBJ whole genome shotgun (WGS) entry which is preliminary data.</text>
</comment>
<proteinExistence type="predicted"/>
<gene>
    <name evidence="2" type="ORF">RclHR1_02040008</name>
    <name evidence="3" type="ORF">RclHR1_24640004</name>
</gene>
<feature type="coiled-coil region" evidence="1">
    <location>
        <begin position="243"/>
        <end position="303"/>
    </location>
</feature>
<evidence type="ECO:0000313" key="2">
    <source>
        <dbReference type="EMBL" id="GBB92646.1"/>
    </source>
</evidence>
<keyword evidence="1" id="KW-0175">Coiled coil</keyword>
<dbReference type="EMBL" id="BEXD01001158">
    <property type="protein sequence ID" value="GBB92646.1"/>
    <property type="molecule type" value="Genomic_DNA"/>
</dbReference>
<protein>
    <submittedName>
        <fullName evidence="2">Uncharacterized protein</fullName>
    </submittedName>
</protein>
<accession>A0A2Z6RJT7</accession>
<dbReference type="AlphaFoldDB" id="A0A2Z6RJT7"/>
<sequence length="311" mass="35455">MQTLAPYLSSLPNYDGQEPPDTYYVKLRNINKLVRPMAVAGFNAVARTNNMKNKMVGRFHPVPAQNPYNGNNTINNEAEFLNWLQGKYQEVMIGINRATLKALMSESFHPTDTPESYEKRIKPFVQGMVFADVLPYLYDHIPINMQLRIRITNPADLNAFFTELRNIWLEAGGHVNIPIQPSYQASPQGVTSAEIEKLNSKIASLETQLAESIQVHFKLAQRLQLPKNVVNSNNASIFDSYINQELEKRLGVIEINLAKLTKLVREDIKSAQYQCSEFSDYNNGELEKRLERIKAHLAKFDRNNTRGTKTP</sequence>
<evidence type="ECO:0000313" key="3">
    <source>
        <dbReference type="EMBL" id="GBB95034.1"/>
    </source>
</evidence>
<dbReference type="Proteomes" id="UP000247702">
    <property type="component" value="Unassembled WGS sequence"/>
</dbReference>
<reference evidence="2 4" key="1">
    <citation type="submission" date="2017-11" db="EMBL/GenBank/DDBJ databases">
        <title>The genome of Rhizophagus clarus HR1 reveals common genetic basis of auxotrophy among arbuscular mycorrhizal fungi.</title>
        <authorList>
            <person name="Kobayashi Y."/>
        </authorList>
    </citation>
    <scope>NUCLEOTIDE SEQUENCE [LARGE SCALE GENOMIC DNA]</scope>
    <source>
        <strain evidence="2 4">HR1</strain>
    </source>
</reference>
<organism evidence="2 4">
    <name type="scientific">Rhizophagus clarus</name>
    <dbReference type="NCBI Taxonomy" id="94130"/>
    <lineage>
        <taxon>Eukaryota</taxon>
        <taxon>Fungi</taxon>
        <taxon>Fungi incertae sedis</taxon>
        <taxon>Mucoromycota</taxon>
        <taxon>Glomeromycotina</taxon>
        <taxon>Glomeromycetes</taxon>
        <taxon>Glomerales</taxon>
        <taxon>Glomeraceae</taxon>
        <taxon>Rhizophagus</taxon>
    </lineage>
</organism>
<evidence type="ECO:0000256" key="1">
    <source>
        <dbReference type="SAM" id="Coils"/>
    </source>
</evidence>
<name>A0A2Z6RJT7_9GLOM</name>
<dbReference type="EMBL" id="BEXD01001629">
    <property type="protein sequence ID" value="GBB95034.1"/>
    <property type="molecule type" value="Genomic_DNA"/>
</dbReference>
<evidence type="ECO:0000313" key="4">
    <source>
        <dbReference type="Proteomes" id="UP000247702"/>
    </source>
</evidence>